<reference evidence="3" key="3">
    <citation type="submission" date="2025-08" db="UniProtKB">
        <authorList>
            <consortium name="Ensembl"/>
        </authorList>
    </citation>
    <scope>IDENTIFICATION</scope>
</reference>
<dbReference type="Pfam" id="PF02758">
    <property type="entry name" value="PYRIN"/>
    <property type="match status" value="1"/>
</dbReference>
<dbReference type="AlphaFoldDB" id="A0A3B1J289"/>
<evidence type="ECO:0000313" key="4">
    <source>
        <dbReference type="Proteomes" id="UP000018467"/>
    </source>
</evidence>
<protein>
    <submittedName>
        <fullName evidence="3">Uncharacterized LOC111193496</fullName>
    </submittedName>
</protein>
<dbReference type="Ensembl" id="ENSAMXT00000055499.1">
    <property type="protein sequence ID" value="ENSAMXP00000035975.1"/>
    <property type="gene ID" value="ENSAMXG00000042775.1"/>
</dbReference>
<evidence type="ECO:0000259" key="2">
    <source>
        <dbReference type="PROSITE" id="PS50824"/>
    </source>
</evidence>
<feature type="domain" description="Pyrin" evidence="2">
    <location>
        <begin position="299"/>
        <end position="390"/>
    </location>
</feature>
<reference evidence="3" key="4">
    <citation type="submission" date="2025-09" db="UniProtKB">
        <authorList>
            <consortium name="Ensembl"/>
        </authorList>
    </citation>
    <scope>IDENTIFICATION</scope>
</reference>
<dbReference type="GeneTree" id="ENSGT01140000282768"/>
<dbReference type="SMART" id="SM01289">
    <property type="entry name" value="PYRIN"/>
    <property type="match status" value="1"/>
</dbReference>
<organism evidence="3 4">
    <name type="scientific">Astyanax mexicanus</name>
    <name type="common">Blind cave fish</name>
    <name type="synonym">Astyanax fasciatus mexicanus</name>
    <dbReference type="NCBI Taxonomy" id="7994"/>
    <lineage>
        <taxon>Eukaryota</taxon>
        <taxon>Metazoa</taxon>
        <taxon>Chordata</taxon>
        <taxon>Craniata</taxon>
        <taxon>Vertebrata</taxon>
        <taxon>Euteleostomi</taxon>
        <taxon>Actinopterygii</taxon>
        <taxon>Neopterygii</taxon>
        <taxon>Teleostei</taxon>
        <taxon>Ostariophysi</taxon>
        <taxon>Characiformes</taxon>
        <taxon>Characoidei</taxon>
        <taxon>Acestrorhamphidae</taxon>
        <taxon>Acestrorhamphinae</taxon>
        <taxon>Astyanax</taxon>
    </lineage>
</organism>
<accession>A0A3B1J289</accession>
<dbReference type="Bgee" id="ENSAMXG00000042775">
    <property type="expression patterns" value="Expressed in olfactory epithelium and 4 other cell types or tissues"/>
</dbReference>
<dbReference type="InterPro" id="IPR004020">
    <property type="entry name" value="DAPIN"/>
</dbReference>
<dbReference type="SUPFAM" id="SSF47986">
    <property type="entry name" value="DEATH domain"/>
    <property type="match status" value="1"/>
</dbReference>
<feature type="region of interest" description="Disordered" evidence="1">
    <location>
        <begin position="82"/>
        <end position="101"/>
    </location>
</feature>
<reference evidence="4" key="2">
    <citation type="journal article" date="2014" name="Nat. Commun.">
        <title>The cavefish genome reveals candidate genes for eye loss.</title>
        <authorList>
            <person name="McGaugh S.E."/>
            <person name="Gross J.B."/>
            <person name="Aken B."/>
            <person name="Blin M."/>
            <person name="Borowsky R."/>
            <person name="Chalopin D."/>
            <person name="Hinaux H."/>
            <person name="Jeffery W.R."/>
            <person name="Keene A."/>
            <person name="Ma L."/>
            <person name="Minx P."/>
            <person name="Murphy D."/>
            <person name="O'Quin K.E."/>
            <person name="Retaux S."/>
            <person name="Rohner N."/>
            <person name="Searle S.M."/>
            <person name="Stahl B.A."/>
            <person name="Tabin C."/>
            <person name="Volff J.N."/>
            <person name="Yoshizawa M."/>
            <person name="Warren W.C."/>
        </authorList>
    </citation>
    <scope>NUCLEOTIDE SEQUENCE [LARGE SCALE GENOMIC DNA]</scope>
    <source>
        <strain evidence="4">female</strain>
    </source>
</reference>
<dbReference type="Proteomes" id="UP000018467">
    <property type="component" value="Unassembled WGS sequence"/>
</dbReference>
<evidence type="ECO:0000256" key="1">
    <source>
        <dbReference type="SAM" id="MobiDB-lite"/>
    </source>
</evidence>
<reference evidence="4" key="1">
    <citation type="submission" date="2013-03" db="EMBL/GenBank/DDBJ databases">
        <authorList>
            <person name="Jeffery W."/>
            <person name="Warren W."/>
            <person name="Wilson R.K."/>
        </authorList>
    </citation>
    <scope>NUCLEOTIDE SEQUENCE</scope>
    <source>
        <strain evidence="4">female</strain>
    </source>
</reference>
<dbReference type="InParanoid" id="A0A3B1J289"/>
<dbReference type="Gene3D" id="1.10.533.10">
    <property type="entry name" value="Death Domain, Fas"/>
    <property type="match status" value="1"/>
</dbReference>
<dbReference type="InterPro" id="IPR011029">
    <property type="entry name" value="DEATH-like_dom_sf"/>
</dbReference>
<feature type="compositionally biased region" description="Basic and acidic residues" evidence="1">
    <location>
        <begin position="84"/>
        <end position="101"/>
    </location>
</feature>
<proteinExistence type="predicted"/>
<name>A0A3B1J289_ASTMX</name>
<sequence>MMQDWKRLMMRKILLEDYGVDIYSFIPWTPQDSVRIVESPWSPPYERQKDLRRKDKEIQTVSPATLLKISQGKYDTWTFCPERNSNRGDKKRPELPRRSSQRAFDDRMSLLKKSNSFLWSFFEELERHRERERDAFCFALLDYPNQYESNADSLDRILRILRLPMKNQDRLHFAAVDPPNQDKVGADSLRNPKFSMDGRDALHFASVDSPDQDKGGADSLGNLRLPMKNQDPLHFASVDPPNQDKIGADSRDRSLRHLGLRMEGRDPLHFASVDPPDQDESGADSRDRSLRNLRTTKNMRKAVPELLLETLEDLLEEDLHKFHWYLNEGSVLNGFPHIPKSQLENASRWETVDKMVLKYQKHGAVDLTLKILSKINQNQLALDLRTKIEGTPFFGFRSTTQQSDGGSANGNALVREEVDRVVKESLEPSFHIKSAKLYEGTSLEGAESNVGTLTSQKMAAAPVIDDAAASGGHNICNKRLFSSETNKSFNEATGKELY</sequence>
<evidence type="ECO:0000313" key="3">
    <source>
        <dbReference type="Ensembl" id="ENSAMXP00000035975.1"/>
    </source>
</evidence>
<dbReference type="PROSITE" id="PS50824">
    <property type="entry name" value="DAPIN"/>
    <property type="match status" value="1"/>
</dbReference>
<feature type="region of interest" description="Disordered" evidence="1">
    <location>
        <begin position="204"/>
        <end position="226"/>
    </location>
</feature>
<dbReference type="CDD" id="cd08321">
    <property type="entry name" value="Pyrin_ASC-like"/>
    <property type="match status" value="1"/>
</dbReference>
<feature type="region of interest" description="Disordered" evidence="1">
    <location>
        <begin position="266"/>
        <end position="293"/>
    </location>
</feature>
<keyword evidence="4" id="KW-1185">Reference proteome</keyword>